<feature type="transmembrane region" description="Helical" evidence="15">
    <location>
        <begin position="696"/>
        <end position="716"/>
    </location>
</feature>
<comment type="caution">
    <text evidence="17">The sequence shown here is derived from an EMBL/GenBank/DDBJ whole genome shotgun (WGS) entry which is preliminary data.</text>
</comment>
<dbReference type="InterPro" id="IPR050510">
    <property type="entry name" value="Cation_transp_ATPase_P-type"/>
</dbReference>
<keyword evidence="9" id="KW-0106">Calcium</keyword>
<evidence type="ECO:0000256" key="12">
    <source>
        <dbReference type="ARBA" id="ARBA00022967"/>
    </source>
</evidence>
<gene>
    <name evidence="17" type="ORF">ANASTE_00237</name>
</gene>
<protein>
    <recommendedName>
        <fullName evidence="3">P-type Ca(2+) transporter</fullName>
        <ecNumber evidence="3">7.2.2.10</ecNumber>
    </recommendedName>
</protein>
<evidence type="ECO:0000256" key="2">
    <source>
        <dbReference type="ARBA" id="ARBA00005675"/>
    </source>
</evidence>
<evidence type="ECO:0000256" key="5">
    <source>
        <dbReference type="ARBA" id="ARBA00022553"/>
    </source>
</evidence>
<dbReference type="Gene3D" id="1.20.1110.10">
    <property type="entry name" value="Calcium-transporting ATPase, transmembrane domain"/>
    <property type="match status" value="1"/>
</dbReference>
<dbReference type="PANTHER" id="PTHR43294:SF21">
    <property type="entry name" value="CATION TRANSPORTING ATPASE"/>
    <property type="match status" value="1"/>
</dbReference>
<dbReference type="FunFam" id="2.70.150.10:FF:000160">
    <property type="entry name" value="Sarcoplasmic/endoplasmic reticulum calcium ATPase 1"/>
    <property type="match status" value="1"/>
</dbReference>
<dbReference type="GeneID" id="98000059"/>
<name>B1C697_9FIRM</name>
<reference evidence="17" key="1">
    <citation type="submission" date="2008-01" db="EMBL/GenBank/DDBJ databases">
        <authorList>
            <person name="Fulton L."/>
            <person name="Clifton S."/>
            <person name="Fulton B."/>
            <person name="Xu J."/>
            <person name="Minx P."/>
            <person name="Pepin K.H."/>
            <person name="Johnson M."/>
            <person name="Thiruvilangam P."/>
            <person name="Bhonagiri V."/>
            <person name="Nash W.E."/>
            <person name="Mardis E.R."/>
            <person name="Wilson R.K."/>
        </authorList>
    </citation>
    <scope>NUCLEOTIDE SEQUENCE [LARGE SCALE GENOMIC DNA]</scope>
    <source>
        <strain evidence="17">DSM 17244</strain>
    </source>
</reference>
<dbReference type="GO" id="GO:0005524">
    <property type="term" value="F:ATP binding"/>
    <property type="evidence" value="ECO:0007669"/>
    <property type="project" value="UniProtKB-KW"/>
</dbReference>
<keyword evidence="17" id="KW-0378">Hydrolase</keyword>
<evidence type="ECO:0000256" key="7">
    <source>
        <dbReference type="ARBA" id="ARBA00022692"/>
    </source>
</evidence>
<comment type="subcellular location">
    <subcellularLocation>
        <location evidence="1">Cell membrane</location>
        <topology evidence="1">Multi-pass membrane protein</topology>
    </subcellularLocation>
</comment>
<dbReference type="GO" id="GO:0005886">
    <property type="term" value="C:plasma membrane"/>
    <property type="evidence" value="ECO:0007669"/>
    <property type="project" value="UniProtKB-SubCell"/>
</dbReference>
<evidence type="ECO:0000256" key="14">
    <source>
        <dbReference type="ARBA" id="ARBA00023136"/>
    </source>
</evidence>
<keyword evidence="6" id="KW-0406">Ion transport</keyword>
<feature type="domain" description="Cation-transporting P-type ATPase N-terminal" evidence="16">
    <location>
        <begin position="1"/>
        <end position="75"/>
    </location>
</feature>
<keyword evidence="14 15" id="KW-0472">Membrane</keyword>
<feature type="transmembrane region" description="Helical" evidence="15">
    <location>
        <begin position="846"/>
        <end position="864"/>
    </location>
</feature>
<dbReference type="InterPro" id="IPR006068">
    <property type="entry name" value="ATPase_P-typ_cation-transptr_C"/>
</dbReference>
<keyword evidence="10" id="KW-0067">ATP-binding</keyword>
<keyword evidence="6" id="KW-0109">Calcium transport</keyword>
<dbReference type="SUPFAM" id="SSF81653">
    <property type="entry name" value="Calcium ATPase, transduction domain A"/>
    <property type="match status" value="1"/>
</dbReference>
<accession>B1C697</accession>
<feature type="transmembrane region" description="Helical" evidence="15">
    <location>
        <begin position="737"/>
        <end position="763"/>
    </location>
</feature>
<evidence type="ECO:0000256" key="11">
    <source>
        <dbReference type="ARBA" id="ARBA00022842"/>
    </source>
</evidence>
<dbReference type="Pfam" id="PF00690">
    <property type="entry name" value="Cation_ATPase_N"/>
    <property type="match status" value="1"/>
</dbReference>
<dbReference type="PRINTS" id="PR00119">
    <property type="entry name" value="CATATPASE"/>
</dbReference>
<keyword evidence="8" id="KW-0547">Nucleotide-binding</keyword>
<proteinExistence type="inferred from homology"/>
<feature type="transmembrane region" description="Helical" evidence="15">
    <location>
        <begin position="812"/>
        <end position="834"/>
    </location>
</feature>
<dbReference type="InterPro" id="IPR006408">
    <property type="entry name" value="P-type_ATPase_IIB"/>
</dbReference>
<dbReference type="GO" id="GO:0016887">
    <property type="term" value="F:ATP hydrolysis activity"/>
    <property type="evidence" value="ECO:0007669"/>
    <property type="project" value="InterPro"/>
</dbReference>
<dbReference type="FunFam" id="3.40.50.1000:FF:000028">
    <property type="entry name" value="Calcium-transporting P-type ATPase, putative"/>
    <property type="match status" value="1"/>
</dbReference>
<dbReference type="Pfam" id="PF13246">
    <property type="entry name" value="Cation_ATPase"/>
    <property type="match status" value="1"/>
</dbReference>
<dbReference type="SUPFAM" id="SSF81660">
    <property type="entry name" value="Metal cation-transporting ATPase, ATP-binding domain N"/>
    <property type="match status" value="1"/>
</dbReference>
<evidence type="ECO:0000313" key="17">
    <source>
        <dbReference type="EMBL" id="EDS73382.1"/>
    </source>
</evidence>
<evidence type="ECO:0000256" key="13">
    <source>
        <dbReference type="ARBA" id="ARBA00022989"/>
    </source>
</evidence>
<keyword evidence="18" id="KW-1185">Reference proteome</keyword>
<dbReference type="eggNOG" id="COG0474">
    <property type="taxonomic scope" value="Bacteria"/>
</dbReference>
<dbReference type="Gene3D" id="3.40.1110.10">
    <property type="entry name" value="Calcium-transporting ATPase, cytoplasmic domain N"/>
    <property type="match status" value="1"/>
</dbReference>
<sequence length="882" mass="97374">MFFNIKVDEIIRMLHSDEKNGLTGEEAKKRLEMYGKNVLAEEKRHTFFEIFLTQFQDFLILVLLVASAVSFFIGQASDAIMILFVVTLNALIASFQEYRADNELEALKELSVNEAKVYRDGRIIKVPFPEIVVGDIVFAESGDLIAADGRIIECSNLQVDESSLTGESVSVDKDSALIEDKDVPLADRKNMVYSSGIVTYGKCTYIVTASGMDSEIGKVAKMLSTEEETLTPLAEKTNEIGKVLSIGCLVICALIFVLGFMHGNKALDMFMTSISLAVAAIPEGLPTVITIVLSIGITRLSKKGAIVRKMHAVETLGSANVICSDKTGTLTMNKMSVEKVYITNRLINKDEFSNNKSIAYKMLVNIAYDCNDSNINYDENGKEVRIGDTTEVALIELAKRSGITRDKKERFTELPFDSSRKMMSSVYKEEGKYIIYTKGASDVLLEKCSHYVCESKIKKLGEMDKIGFYNQVNELSSKAYRVLAYAYKVVDNIPGEDEIENDLIFVGLTAMIDPPREEVLDSINECKKAGIKTVMITGDHKLTAEAIAKDLGILSEGEECITGLELEKLTDEDLADRIGNISVYARVSPKDKVRIVKAFQNTNNVVAMSGDGVNDAPALKRADIGCAMGITGTDVAKNASDMILCDDNFSTIVMAVKEGRKVFRNIKKAMHFLISCNIGEIMTLFLATLLNFPMPLLPIHLLWVNLVTDSLPALALGVDENNIDVMTQKPAKKSENIFTFGFSVRVLFEGLLIGAVTLVGFWYGCTYYSLSEGRTFAFLILCLSQLFHTFNVRAMKESIFDDSPLKNKTLIIANIVSAMLAIFVVLIPVLRNIFVLTPLGTSKWDFVLTLSLVPLVSSEIVKLAKGLFIKDNSLLTQVKKSA</sequence>
<keyword evidence="7 15" id="KW-0812">Transmembrane</keyword>
<dbReference type="PROSITE" id="PS00154">
    <property type="entry name" value="ATPASE_E1_E2"/>
    <property type="match status" value="1"/>
</dbReference>
<dbReference type="SFLD" id="SFLDF00027">
    <property type="entry name" value="p-type_atpase"/>
    <property type="match status" value="1"/>
</dbReference>
<dbReference type="Proteomes" id="UP000005178">
    <property type="component" value="Unassembled WGS sequence"/>
</dbReference>
<evidence type="ECO:0000259" key="16">
    <source>
        <dbReference type="SMART" id="SM00831"/>
    </source>
</evidence>
<evidence type="ECO:0000256" key="9">
    <source>
        <dbReference type="ARBA" id="ARBA00022837"/>
    </source>
</evidence>
<evidence type="ECO:0000256" key="8">
    <source>
        <dbReference type="ARBA" id="ARBA00022741"/>
    </source>
</evidence>
<reference evidence="17" key="2">
    <citation type="submission" date="2013-08" db="EMBL/GenBank/DDBJ databases">
        <title>Draft genome sequence of Anaerofustis stercorihominis (DSM 17244).</title>
        <authorList>
            <person name="Sudarsanam P."/>
            <person name="Ley R."/>
            <person name="Guruge J."/>
            <person name="Turnbaugh P.J."/>
            <person name="Mahowald M."/>
            <person name="Liep D."/>
            <person name="Gordon J."/>
        </authorList>
    </citation>
    <scope>NUCLEOTIDE SEQUENCE</scope>
    <source>
        <strain evidence="17">DSM 17244</strain>
    </source>
</reference>
<comment type="similarity">
    <text evidence="2">Belongs to the cation transport ATPase (P-type) (TC 3.A.3) family. Type IIA subfamily.</text>
</comment>
<dbReference type="AlphaFoldDB" id="B1C697"/>
<dbReference type="PANTHER" id="PTHR43294">
    <property type="entry name" value="SODIUM/POTASSIUM-TRANSPORTING ATPASE SUBUNIT ALPHA"/>
    <property type="match status" value="1"/>
</dbReference>
<dbReference type="InterPro" id="IPR036412">
    <property type="entry name" value="HAD-like_sf"/>
</dbReference>
<dbReference type="SUPFAM" id="SSF56784">
    <property type="entry name" value="HAD-like"/>
    <property type="match status" value="1"/>
</dbReference>
<dbReference type="Gene3D" id="2.70.150.10">
    <property type="entry name" value="Calcium-transporting ATPase, cytoplasmic transduction domain A"/>
    <property type="match status" value="1"/>
</dbReference>
<keyword evidence="5" id="KW-0597">Phosphoprotein</keyword>
<dbReference type="InterPro" id="IPR023299">
    <property type="entry name" value="ATPase_P-typ_cyto_dom_N"/>
</dbReference>
<dbReference type="GO" id="GO:1902600">
    <property type="term" value="P:proton transmembrane transport"/>
    <property type="evidence" value="ECO:0007669"/>
    <property type="project" value="TreeGrafter"/>
</dbReference>
<dbReference type="PRINTS" id="PR00120">
    <property type="entry name" value="HATPASE"/>
</dbReference>
<dbReference type="InterPro" id="IPR044492">
    <property type="entry name" value="P_typ_ATPase_HD_dom"/>
</dbReference>
<evidence type="ECO:0000256" key="15">
    <source>
        <dbReference type="SAM" id="Phobius"/>
    </source>
</evidence>
<evidence type="ECO:0000256" key="3">
    <source>
        <dbReference type="ARBA" id="ARBA00012790"/>
    </source>
</evidence>
<evidence type="ECO:0000256" key="6">
    <source>
        <dbReference type="ARBA" id="ARBA00022568"/>
    </source>
</evidence>
<dbReference type="SFLD" id="SFLDS00003">
    <property type="entry name" value="Haloacid_Dehalogenase"/>
    <property type="match status" value="1"/>
</dbReference>
<dbReference type="RefSeq" id="WP_007049691.1">
    <property type="nucleotide sequence ID" value="NZ_DS560018.1"/>
</dbReference>
<feature type="transmembrane region" description="Helical" evidence="15">
    <location>
        <begin position="50"/>
        <end position="73"/>
    </location>
</feature>
<keyword evidence="6" id="KW-0813">Transport</keyword>
<dbReference type="Pfam" id="PF00122">
    <property type="entry name" value="E1-E2_ATPase"/>
    <property type="match status" value="1"/>
</dbReference>
<dbReference type="EMBL" id="ABIL02000004">
    <property type="protein sequence ID" value="EDS73382.1"/>
    <property type="molecule type" value="Genomic_DNA"/>
</dbReference>
<keyword evidence="11" id="KW-0460">Magnesium</keyword>
<dbReference type="Pfam" id="PF00689">
    <property type="entry name" value="Cation_ATPase_C"/>
    <property type="match status" value="1"/>
</dbReference>
<dbReference type="GO" id="GO:0006883">
    <property type="term" value="P:intracellular sodium ion homeostasis"/>
    <property type="evidence" value="ECO:0007669"/>
    <property type="project" value="TreeGrafter"/>
</dbReference>
<feature type="transmembrane region" description="Helical" evidence="15">
    <location>
        <begin position="669"/>
        <end position="690"/>
    </location>
</feature>
<dbReference type="GO" id="GO:1990573">
    <property type="term" value="P:potassium ion import across plasma membrane"/>
    <property type="evidence" value="ECO:0007669"/>
    <property type="project" value="TreeGrafter"/>
</dbReference>
<dbReference type="GO" id="GO:0005388">
    <property type="term" value="F:P-type calcium transporter activity"/>
    <property type="evidence" value="ECO:0007669"/>
    <property type="project" value="UniProtKB-EC"/>
</dbReference>
<dbReference type="NCBIfam" id="TIGR01517">
    <property type="entry name" value="ATPase-IIB_Ca"/>
    <property type="match status" value="1"/>
</dbReference>
<dbReference type="InterPro" id="IPR023298">
    <property type="entry name" value="ATPase_P-typ_TM_dom_sf"/>
</dbReference>
<dbReference type="STRING" id="445971.ANASTE_00237"/>
<feature type="transmembrane region" description="Helical" evidence="15">
    <location>
        <begin position="775"/>
        <end position="792"/>
    </location>
</feature>
<evidence type="ECO:0000256" key="10">
    <source>
        <dbReference type="ARBA" id="ARBA00022840"/>
    </source>
</evidence>
<dbReference type="InterPro" id="IPR008250">
    <property type="entry name" value="ATPase_P-typ_transduc_dom_A_sf"/>
</dbReference>
<dbReference type="GO" id="GO:0036376">
    <property type="term" value="P:sodium ion export across plasma membrane"/>
    <property type="evidence" value="ECO:0007669"/>
    <property type="project" value="TreeGrafter"/>
</dbReference>
<dbReference type="SUPFAM" id="SSF81665">
    <property type="entry name" value="Calcium ATPase, transmembrane domain M"/>
    <property type="match status" value="1"/>
</dbReference>
<dbReference type="InterPro" id="IPR059000">
    <property type="entry name" value="ATPase_P-type_domA"/>
</dbReference>
<dbReference type="InterPro" id="IPR018303">
    <property type="entry name" value="ATPase_P-typ_P_site"/>
</dbReference>
<dbReference type="FunFam" id="3.40.50.1000:FF:000001">
    <property type="entry name" value="Phospholipid-transporting ATPase IC"/>
    <property type="match status" value="1"/>
</dbReference>
<dbReference type="NCBIfam" id="TIGR01494">
    <property type="entry name" value="ATPase_P-type"/>
    <property type="match status" value="3"/>
</dbReference>
<dbReference type="HOGENOM" id="CLU_002360_3_0_9"/>
<evidence type="ECO:0000313" key="18">
    <source>
        <dbReference type="Proteomes" id="UP000005178"/>
    </source>
</evidence>
<dbReference type="OrthoDB" id="9760364at2"/>
<dbReference type="GO" id="GO:0030007">
    <property type="term" value="P:intracellular potassium ion homeostasis"/>
    <property type="evidence" value="ECO:0007669"/>
    <property type="project" value="TreeGrafter"/>
</dbReference>
<keyword evidence="13 15" id="KW-1133">Transmembrane helix</keyword>
<dbReference type="Gene3D" id="3.40.50.1000">
    <property type="entry name" value="HAD superfamily/HAD-like"/>
    <property type="match status" value="1"/>
</dbReference>
<evidence type="ECO:0000256" key="1">
    <source>
        <dbReference type="ARBA" id="ARBA00004651"/>
    </source>
</evidence>
<dbReference type="InterPro" id="IPR001757">
    <property type="entry name" value="P_typ_ATPase"/>
</dbReference>
<feature type="transmembrane region" description="Helical" evidence="15">
    <location>
        <begin position="274"/>
        <end position="300"/>
    </location>
</feature>
<dbReference type="InterPro" id="IPR023214">
    <property type="entry name" value="HAD_sf"/>
</dbReference>
<evidence type="ECO:0000256" key="4">
    <source>
        <dbReference type="ARBA" id="ARBA00022475"/>
    </source>
</evidence>
<feature type="transmembrane region" description="Helical" evidence="15">
    <location>
        <begin position="243"/>
        <end position="262"/>
    </location>
</feature>
<dbReference type="SFLD" id="SFLDG00002">
    <property type="entry name" value="C1.7:_P-type_atpase_like"/>
    <property type="match status" value="1"/>
</dbReference>
<dbReference type="InterPro" id="IPR004014">
    <property type="entry name" value="ATPase_P-typ_cation-transptr_N"/>
</dbReference>
<dbReference type="EC" id="7.2.2.10" evidence="3"/>
<dbReference type="SMART" id="SM00831">
    <property type="entry name" value="Cation_ATPase_N"/>
    <property type="match status" value="1"/>
</dbReference>
<keyword evidence="12" id="KW-1278">Translocase</keyword>
<keyword evidence="4" id="KW-1003">Cell membrane</keyword>
<dbReference type="GO" id="GO:0005391">
    <property type="term" value="F:P-type sodium:potassium-exchanging transporter activity"/>
    <property type="evidence" value="ECO:0007669"/>
    <property type="project" value="TreeGrafter"/>
</dbReference>
<organism evidence="17 18">
    <name type="scientific">Anaerofustis stercorihominis DSM 17244</name>
    <dbReference type="NCBI Taxonomy" id="445971"/>
    <lineage>
        <taxon>Bacteria</taxon>
        <taxon>Bacillati</taxon>
        <taxon>Bacillota</taxon>
        <taxon>Clostridia</taxon>
        <taxon>Eubacteriales</taxon>
        <taxon>Eubacteriaceae</taxon>
        <taxon>Anaerofustis</taxon>
    </lineage>
</organism>